<reference evidence="2" key="1">
    <citation type="submission" date="2013-11" db="EMBL/GenBank/DDBJ databases">
        <title>The Genome Sequence of Phytophthora parasitica CJ02B3.</title>
        <authorList>
            <consortium name="The Broad Institute Genomics Platform"/>
            <person name="Russ C."/>
            <person name="Tyler B."/>
            <person name="Panabieres F."/>
            <person name="Shan W."/>
            <person name="Tripathy S."/>
            <person name="Grunwald N."/>
            <person name="Machado M."/>
            <person name="Johnson C.S."/>
            <person name="Arredondo F."/>
            <person name="Hong C."/>
            <person name="Coffey M."/>
            <person name="Young S.K."/>
            <person name="Zeng Q."/>
            <person name="Gargeya S."/>
            <person name="Fitzgerald M."/>
            <person name="Abouelleil A."/>
            <person name="Alvarado L."/>
            <person name="Chapman S.B."/>
            <person name="Gainer-Dewar J."/>
            <person name="Goldberg J."/>
            <person name="Griggs A."/>
            <person name="Gujja S."/>
            <person name="Hansen M."/>
            <person name="Howarth C."/>
            <person name="Imamovic A."/>
            <person name="Ireland A."/>
            <person name="Larimer J."/>
            <person name="McCowan C."/>
            <person name="Murphy C."/>
            <person name="Pearson M."/>
            <person name="Poon T.W."/>
            <person name="Priest M."/>
            <person name="Roberts A."/>
            <person name="Saif S."/>
            <person name="Shea T."/>
            <person name="Sykes S."/>
            <person name="Wortman J."/>
            <person name="Nusbaum C."/>
            <person name="Birren B."/>
        </authorList>
    </citation>
    <scope>NUCLEOTIDE SEQUENCE [LARGE SCALE GENOMIC DNA]</scope>
    <source>
        <strain evidence="2">CJ02B3</strain>
    </source>
</reference>
<accession>W2GAE8</accession>
<proteinExistence type="predicted"/>
<organism evidence="2">
    <name type="scientific">Phytophthora nicotianae</name>
    <name type="common">Potato buckeye rot agent</name>
    <name type="synonym">Phytophthora parasitica</name>
    <dbReference type="NCBI Taxonomy" id="4792"/>
    <lineage>
        <taxon>Eukaryota</taxon>
        <taxon>Sar</taxon>
        <taxon>Stramenopiles</taxon>
        <taxon>Oomycota</taxon>
        <taxon>Peronosporomycetes</taxon>
        <taxon>Peronosporales</taxon>
        <taxon>Peronosporaceae</taxon>
        <taxon>Phytophthora</taxon>
    </lineage>
</organism>
<protein>
    <submittedName>
        <fullName evidence="2">Uncharacterized protein</fullName>
    </submittedName>
</protein>
<dbReference type="VEuPathDB" id="FungiDB:PPTG_04454"/>
<sequence length="234" mass="27463">MTAKRTKAPYGSAPKNACKKCDRKISCTNISKHIKVCKGIKLPKTRSEIRKKSWEKNRTKRVGFQRDQRALREADGAPALPQPKPKGMSGHPLEVLCLHPGLFEHAFAKAEKHELLSKKWFHSLLLFLRPDKSHHLPQEWQNAQNYTAVRESFKLLPQYKEDMEEASTRTVYEERVRIEKYRLYIQTKFKQWFNNWEAKCKEIRDAKISEAKEGLVMFAEYADCVSFDDFKVIY</sequence>
<evidence type="ECO:0000256" key="1">
    <source>
        <dbReference type="SAM" id="MobiDB-lite"/>
    </source>
</evidence>
<dbReference type="EMBL" id="KI688044">
    <property type="protein sequence ID" value="ETK79196.1"/>
    <property type="molecule type" value="Genomic_DNA"/>
</dbReference>
<evidence type="ECO:0000313" key="2">
    <source>
        <dbReference type="EMBL" id="ETK79196.1"/>
    </source>
</evidence>
<feature type="compositionally biased region" description="Basic and acidic residues" evidence="1">
    <location>
        <begin position="64"/>
        <end position="75"/>
    </location>
</feature>
<dbReference type="Proteomes" id="UP000053236">
    <property type="component" value="Unassembled WGS sequence"/>
</dbReference>
<feature type="region of interest" description="Disordered" evidence="1">
    <location>
        <begin position="61"/>
        <end position="87"/>
    </location>
</feature>
<name>W2GAE8_PHYNI</name>
<dbReference type="AlphaFoldDB" id="W2GAE8"/>
<gene>
    <name evidence="2" type="ORF">L915_14921</name>
</gene>